<feature type="domain" description="Calponin-homology (CH)" evidence="13">
    <location>
        <begin position="50"/>
        <end position="155"/>
    </location>
</feature>
<dbReference type="InterPro" id="IPR057057">
    <property type="entry name" value="Spectrin_SYNE1"/>
</dbReference>
<accession>A0A819L1R8</accession>
<dbReference type="Pfam" id="PF25034">
    <property type="entry name" value="Spectrin_SYNE1"/>
    <property type="match status" value="1"/>
</dbReference>
<evidence type="ECO:0000256" key="9">
    <source>
        <dbReference type="ARBA" id="ARBA00023136"/>
    </source>
</evidence>
<dbReference type="FunFam" id="1.10.418.10:FF:000057">
    <property type="entry name" value="Calmin"/>
    <property type="match status" value="1"/>
</dbReference>
<dbReference type="PROSITE" id="PS00019">
    <property type="entry name" value="ACTININ_1"/>
    <property type="match status" value="1"/>
</dbReference>
<protein>
    <recommendedName>
        <fullName evidence="13">Calponin-homology (CH) domain-containing protein</fullName>
    </recommendedName>
</protein>
<dbReference type="GO" id="GO:0007097">
    <property type="term" value="P:nuclear migration"/>
    <property type="evidence" value="ECO:0007669"/>
    <property type="project" value="TreeGrafter"/>
</dbReference>
<dbReference type="FunFam" id="1.10.418.10:FF:000037">
    <property type="entry name" value="nesprin-1 isoform X1"/>
    <property type="match status" value="1"/>
</dbReference>
<keyword evidence="6" id="KW-0677">Repeat</keyword>
<evidence type="ECO:0000256" key="10">
    <source>
        <dbReference type="ARBA" id="ARBA00023203"/>
    </source>
</evidence>
<keyword evidence="5" id="KW-0812">Transmembrane</keyword>
<dbReference type="GO" id="GO:0051015">
    <property type="term" value="F:actin filament binding"/>
    <property type="evidence" value="ECO:0007669"/>
    <property type="project" value="TreeGrafter"/>
</dbReference>
<keyword evidence="11" id="KW-0206">Cytoskeleton</keyword>
<dbReference type="PROSITE" id="PS50021">
    <property type="entry name" value="CH"/>
    <property type="match status" value="2"/>
</dbReference>
<evidence type="ECO:0000256" key="5">
    <source>
        <dbReference type="ARBA" id="ARBA00022692"/>
    </source>
</evidence>
<evidence type="ECO:0000256" key="8">
    <source>
        <dbReference type="ARBA" id="ARBA00023054"/>
    </source>
</evidence>
<keyword evidence="12" id="KW-0539">Nucleus</keyword>
<dbReference type="SUPFAM" id="SSF47576">
    <property type="entry name" value="Calponin-homology domain, CH-domain"/>
    <property type="match status" value="1"/>
</dbReference>
<evidence type="ECO:0000256" key="6">
    <source>
        <dbReference type="ARBA" id="ARBA00022737"/>
    </source>
</evidence>
<comment type="similarity">
    <text evidence="3">Belongs to the nesprin family.</text>
</comment>
<keyword evidence="9" id="KW-0472">Membrane</keyword>
<dbReference type="InterPro" id="IPR052403">
    <property type="entry name" value="LINC-complex_assoc"/>
</dbReference>
<feature type="non-terminal residue" evidence="14">
    <location>
        <position position="588"/>
    </location>
</feature>
<keyword evidence="10" id="KW-0009">Actin-binding</keyword>
<evidence type="ECO:0000256" key="1">
    <source>
        <dbReference type="ARBA" id="ARBA00004126"/>
    </source>
</evidence>
<dbReference type="GO" id="GO:0005737">
    <property type="term" value="C:cytoplasm"/>
    <property type="evidence" value="ECO:0007669"/>
    <property type="project" value="TreeGrafter"/>
</dbReference>
<dbReference type="Proteomes" id="UP000663823">
    <property type="component" value="Unassembled WGS sequence"/>
</dbReference>
<dbReference type="GO" id="GO:0005856">
    <property type="term" value="C:cytoskeleton"/>
    <property type="evidence" value="ECO:0007669"/>
    <property type="project" value="UniProtKB-SubCell"/>
</dbReference>
<sequence>MHSPTRSLFSPTASRITSIIPETSVISPRSISSRSELEISIHTLQNEQERVQKKTFTKWVNIYLSLHEPPFFINDLFEDFKDGTKLIALLEVLSGQTLPMERGNTRAHYLSNISNALKFLESRKIKLVNIGPIDIADGRPTIILGLIWMLILCYQIEDSSMFDGDSKDNRTKAKEALLEWVRKKTRGCFSSSELLRRMEGLDVRDFTSSWRDGLAFNALIYSIRPELIDLRRISRMDVRDRLENAFNVAEQHLGVPRLIDAEDVDVTKPDEKSIMTYIAQFSRRFPDLEYVKQAKEFVEKQKQWKAFERKESKSPHFPGEKLKELKDQFDDIAQRMNRWRHKLDLNLPGDLRQIAEWIYRAEDVLARGINFDPSNLTPEENLQRFNQLHEEHTAIFTDKEVISTKFQRLKRDPSIVNQQVAIEHLTNLDERLNIIINSSDERGHYLDFEQIHWKVQIYFVQLEHLMEILNKKQGNIHQTEQLFNEYKRKIHDEKLIATIESLLPELTRKAQNYSQLRKKDDQTSKGFNAYCEYVRKTLKSSALDLKTKEHMLQETMDNWKIYLNSYDQLEKWLTEGDQVLLRSSKEKF</sequence>
<comment type="caution">
    <text evidence="14">The sequence shown here is derived from an EMBL/GenBank/DDBJ whole genome shotgun (WGS) entry which is preliminary data.</text>
</comment>
<dbReference type="Gene3D" id="1.10.418.10">
    <property type="entry name" value="Calponin-like domain"/>
    <property type="match status" value="2"/>
</dbReference>
<dbReference type="Pfam" id="PF00307">
    <property type="entry name" value="CH"/>
    <property type="match status" value="2"/>
</dbReference>
<feature type="domain" description="Calponin-homology (CH)" evidence="13">
    <location>
        <begin position="171"/>
        <end position="286"/>
    </location>
</feature>
<dbReference type="SUPFAM" id="SSF46966">
    <property type="entry name" value="Spectrin repeat"/>
    <property type="match status" value="1"/>
</dbReference>
<evidence type="ECO:0000313" key="15">
    <source>
        <dbReference type="Proteomes" id="UP000663823"/>
    </source>
</evidence>
<keyword evidence="8" id="KW-0175">Coiled coil</keyword>
<dbReference type="EMBL" id="CAJOAX010005642">
    <property type="protein sequence ID" value="CAF3955463.1"/>
    <property type="molecule type" value="Genomic_DNA"/>
</dbReference>
<dbReference type="InterPro" id="IPR001715">
    <property type="entry name" value="CH_dom"/>
</dbReference>
<keyword evidence="7" id="KW-1133">Transmembrane helix</keyword>
<evidence type="ECO:0000256" key="7">
    <source>
        <dbReference type="ARBA" id="ARBA00022989"/>
    </source>
</evidence>
<evidence type="ECO:0000256" key="11">
    <source>
        <dbReference type="ARBA" id="ARBA00023212"/>
    </source>
</evidence>
<evidence type="ECO:0000256" key="4">
    <source>
        <dbReference type="ARBA" id="ARBA00022490"/>
    </source>
</evidence>
<name>A0A819L1R8_9BILA</name>
<reference evidence="14" key="1">
    <citation type="submission" date="2021-02" db="EMBL/GenBank/DDBJ databases">
        <authorList>
            <person name="Nowell W R."/>
        </authorList>
    </citation>
    <scope>NUCLEOTIDE SEQUENCE</scope>
</reference>
<proteinExistence type="inferred from homology"/>
<keyword evidence="4" id="KW-0963">Cytoplasm</keyword>
<evidence type="ECO:0000256" key="3">
    <source>
        <dbReference type="ARBA" id="ARBA00008619"/>
    </source>
</evidence>
<dbReference type="AlphaFoldDB" id="A0A819L1R8"/>
<evidence type="ECO:0000259" key="13">
    <source>
        <dbReference type="PROSITE" id="PS50021"/>
    </source>
</evidence>
<dbReference type="SMART" id="SM00033">
    <property type="entry name" value="CH"/>
    <property type="match status" value="2"/>
</dbReference>
<dbReference type="InterPro" id="IPR001589">
    <property type="entry name" value="Actinin_actin-bd_CS"/>
</dbReference>
<evidence type="ECO:0000256" key="2">
    <source>
        <dbReference type="ARBA" id="ARBA00004245"/>
    </source>
</evidence>
<evidence type="ECO:0000256" key="12">
    <source>
        <dbReference type="ARBA" id="ARBA00023242"/>
    </source>
</evidence>
<dbReference type="InterPro" id="IPR036872">
    <property type="entry name" value="CH_dom_sf"/>
</dbReference>
<dbReference type="GO" id="GO:0005640">
    <property type="term" value="C:nuclear outer membrane"/>
    <property type="evidence" value="ECO:0007669"/>
    <property type="project" value="TreeGrafter"/>
</dbReference>
<gene>
    <name evidence="14" type="ORF">OTI717_LOCUS26613</name>
</gene>
<organism evidence="14 15">
    <name type="scientific">Rotaria sordida</name>
    <dbReference type="NCBI Taxonomy" id="392033"/>
    <lineage>
        <taxon>Eukaryota</taxon>
        <taxon>Metazoa</taxon>
        <taxon>Spiralia</taxon>
        <taxon>Gnathifera</taxon>
        <taxon>Rotifera</taxon>
        <taxon>Eurotatoria</taxon>
        <taxon>Bdelloidea</taxon>
        <taxon>Philodinida</taxon>
        <taxon>Philodinidae</taxon>
        <taxon>Rotaria</taxon>
    </lineage>
</organism>
<dbReference type="PANTHER" id="PTHR47535:SF1">
    <property type="entry name" value="NESPRIN-1"/>
    <property type="match status" value="1"/>
</dbReference>
<dbReference type="GO" id="GO:0034993">
    <property type="term" value="C:meiotic nuclear membrane microtubule tethering complex"/>
    <property type="evidence" value="ECO:0007669"/>
    <property type="project" value="TreeGrafter"/>
</dbReference>
<comment type="subcellular location">
    <subcellularLocation>
        <location evidence="2">Cytoplasm</location>
        <location evidence="2">Cytoskeleton</location>
    </subcellularLocation>
    <subcellularLocation>
        <location evidence="1">Nucleus membrane</location>
    </subcellularLocation>
</comment>
<dbReference type="PROSITE" id="PS00020">
    <property type="entry name" value="ACTININ_2"/>
    <property type="match status" value="1"/>
</dbReference>
<dbReference type="PANTHER" id="PTHR47535">
    <property type="entry name" value="MUSCLE-SPECIFIC PROTEIN 300 KDA, ISOFORM G"/>
    <property type="match status" value="1"/>
</dbReference>
<evidence type="ECO:0000313" key="14">
    <source>
        <dbReference type="EMBL" id="CAF3955463.1"/>
    </source>
</evidence>